<dbReference type="EMBL" id="CP089984">
    <property type="protein sequence ID" value="WXB12697.1"/>
    <property type="molecule type" value="Genomic_DNA"/>
</dbReference>
<proteinExistence type="inferred from homology"/>
<dbReference type="InterPro" id="IPR002033">
    <property type="entry name" value="TatC"/>
</dbReference>
<feature type="region of interest" description="Disordered" evidence="6">
    <location>
        <begin position="1"/>
        <end position="33"/>
    </location>
</feature>
<keyword evidence="8" id="KW-1185">Reference proteome</keyword>
<dbReference type="PRINTS" id="PR01840">
    <property type="entry name" value="TATCFAMILY"/>
</dbReference>
<feature type="transmembrane region" description="Helical" evidence="5">
    <location>
        <begin position="109"/>
        <end position="132"/>
    </location>
</feature>
<comment type="function">
    <text evidence="5">Part of the twin-arginine translocation (Tat) system that transports large folded proteins containing a characteristic twin-arginine motif in their signal peptide across membranes.</text>
</comment>
<keyword evidence="4 5" id="KW-0472">Membrane</keyword>
<keyword evidence="5" id="KW-0653">Protein transport</keyword>
<feature type="compositionally biased region" description="Low complexity" evidence="6">
    <location>
        <begin position="12"/>
        <end position="26"/>
    </location>
</feature>
<gene>
    <name evidence="5 7" type="primary">tatC</name>
    <name evidence="7" type="ORF">LZC94_33210</name>
</gene>
<feature type="transmembrane region" description="Helical" evidence="5">
    <location>
        <begin position="261"/>
        <end position="282"/>
    </location>
</feature>
<dbReference type="PANTHER" id="PTHR30371">
    <property type="entry name" value="SEC-INDEPENDENT PROTEIN TRANSLOCASE PROTEIN TATC"/>
    <property type="match status" value="1"/>
</dbReference>
<feature type="transmembrane region" description="Helical" evidence="5">
    <location>
        <begin position="144"/>
        <end position="166"/>
    </location>
</feature>
<name>A0ABZ2LP57_9BACT</name>
<comment type="subunit">
    <text evidence="5">Forms a complex with TatA.</text>
</comment>
<comment type="subcellular location">
    <subcellularLocation>
        <location evidence="5">Cell membrane</location>
        <topology evidence="5">Multi-pass membrane protein</topology>
    </subcellularLocation>
    <subcellularLocation>
        <location evidence="1">Membrane</location>
        <topology evidence="1">Multi-pass membrane protein</topology>
    </subcellularLocation>
</comment>
<reference evidence="7 8" key="1">
    <citation type="submission" date="2021-12" db="EMBL/GenBank/DDBJ databases">
        <title>Discovery of the Pendulisporaceae a myxobacterial family with distinct sporulation behavior and unique specialized metabolism.</title>
        <authorList>
            <person name="Garcia R."/>
            <person name="Popoff A."/>
            <person name="Bader C.D."/>
            <person name="Loehr J."/>
            <person name="Walesch S."/>
            <person name="Walt C."/>
            <person name="Boldt J."/>
            <person name="Bunk B."/>
            <person name="Haeckl F.J.F.P.J."/>
            <person name="Gunesch A.P."/>
            <person name="Birkelbach J."/>
            <person name="Nuebel U."/>
            <person name="Pietschmann T."/>
            <person name="Bach T."/>
            <person name="Mueller R."/>
        </authorList>
    </citation>
    <scope>NUCLEOTIDE SEQUENCE [LARGE SCALE GENOMIC DNA]</scope>
    <source>
        <strain evidence="7 8">MSr11954</strain>
    </source>
</reference>
<evidence type="ECO:0000313" key="7">
    <source>
        <dbReference type="EMBL" id="WXB12697.1"/>
    </source>
</evidence>
<evidence type="ECO:0000256" key="4">
    <source>
        <dbReference type="ARBA" id="ARBA00023136"/>
    </source>
</evidence>
<dbReference type="Pfam" id="PF00902">
    <property type="entry name" value="TatC"/>
    <property type="match status" value="1"/>
</dbReference>
<evidence type="ECO:0000256" key="1">
    <source>
        <dbReference type="ARBA" id="ARBA00004141"/>
    </source>
</evidence>
<evidence type="ECO:0000256" key="2">
    <source>
        <dbReference type="ARBA" id="ARBA00022692"/>
    </source>
</evidence>
<feature type="transmembrane region" description="Helical" evidence="5">
    <location>
        <begin position="53"/>
        <end position="71"/>
    </location>
</feature>
<dbReference type="NCBIfam" id="TIGR00945">
    <property type="entry name" value="tatC"/>
    <property type="match status" value="1"/>
</dbReference>
<evidence type="ECO:0000256" key="3">
    <source>
        <dbReference type="ARBA" id="ARBA00022989"/>
    </source>
</evidence>
<evidence type="ECO:0000256" key="5">
    <source>
        <dbReference type="HAMAP-Rule" id="MF_00902"/>
    </source>
</evidence>
<dbReference type="HAMAP" id="MF_00902">
    <property type="entry name" value="TatC"/>
    <property type="match status" value="1"/>
</dbReference>
<dbReference type="RefSeq" id="WP_394822317.1">
    <property type="nucleotide sequence ID" value="NZ_CP089984.1"/>
</dbReference>
<comment type="similarity">
    <text evidence="5">Belongs to the TatC family.</text>
</comment>
<keyword evidence="5" id="KW-0811">Translocation</keyword>
<keyword evidence="3 5" id="KW-1133">Transmembrane helix</keyword>
<evidence type="ECO:0000256" key="6">
    <source>
        <dbReference type="SAM" id="MobiDB-lite"/>
    </source>
</evidence>
<dbReference type="Proteomes" id="UP001370348">
    <property type="component" value="Chromosome"/>
</dbReference>
<keyword evidence="2 5" id="KW-0812">Transmembrane</keyword>
<feature type="transmembrane region" description="Helical" evidence="5">
    <location>
        <begin position="236"/>
        <end position="254"/>
    </location>
</feature>
<accession>A0ABZ2LP57</accession>
<dbReference type="PANTHER" id="PTHR30371:SF0">
    <property type="entry name" value="SEC-INDEPENDENT PROTEIN TRANSLOCASE PROTEIN TATC, CHLOROPLASTIC-RELATED"/>
    <property type="match status" value="1"/>
</dbReference>
<feature type="transmembrane region" description="Helical" evidence="5">
    <location>
        <begin position="197"/>
        <end position="224"/>
    </location>
</feature>
<evidence type="ECO:0000313" key="8">
    <source>
        <dbReference type="Proteomes" id="UP001370348"/>
    </source>
</evidence>
<keyword evidence="5" id="KW-1003">Cell membrane</keyword>
<organism evidence="7 8">
    <name type="scientific">Pendulispora albinea</name>
    <dbReference type="NCBI Taxonomy" id="2741071"/>
    <lineage>
        <taxon>Bacteria</taxon>
        <taxon>Pseudomonadati</taxon>
        <taxon>Myxococcota</taxon>
        <taxon>Myxococcia</taxon>
        <taxon>Myxococcales</taxon>
        <taxon>Sorangiineae</taxon>
        <taxon>Pendulisporaceae</taxon>
        <taxon>Pendulispora</taxon>
    </lineage>
</organism>
<sequence>MSEAEIRGQNETIPSGITNSTSSSGGSSEGDPLPESDVKMTIWEHLGELRTRVFRAAIGLFVCTAACWGFREKILAWLVKPYEAQWIARKFPGVPELQTLGPADVFVGYMQLSLVGGAIFSAPVIFYQLWAFISPGLYSREKRFIVPFVVFSTGLFLSGVFFGYYVAFPFTFSYFFSLLGQVSDAGMVLTQRPTLELYLDFATTMLLAFGFVFELPLFISFLAIAGLVTPTQLVKFSRWAILLSFIVGGVVTPGPEISSQLAVSLALIVLYFVSVVIAFFVAPKKRPDDDDSKAAST</sequence>
<keyword evidence="5" id="KW-0813">Transport</keyword>
<protein>
    <recommendedName>
        <fullName evidence="5">Sec-independent protein translocase protein TatC</fullName>
    </recommendedName>
</protein>